<dbReference type="SMART" id="SM00327">
    <property type="entry name" value="VWA"/>
    <property type="match status" value="1"/>
</dbReference>
<reference evidence="3" key="2">
    <citation type="journal article" date="2024" name="Nature">
        <title>Anoxygenic phototroph of the Chloroflexota uses a type I reaction centre.</title>
        <authorList>
            <person name="Tsuji J.M."/>
            <person name="Shaw N.A."/>
            <person name="Nagashima S."/>
            <person name="Venkiteswaran J.J."/>
            <person name="Schiff S.L."/>
            <person name="Watanabe T."/>
            <person name="Fukui M."/>
            <person name="Hanada S."/>
            <person name="Tank M."/>
            <person name="Neufeld J.D."/>
        </authorList>
    </citation>
    <scope>NUCLEOTIDE SEQUENCE</scope>
    <source>
        <strain evidence="3">L227-S17</strain>
    </source>
</reference>
<dbReference type="SUPFAM" id="SSF53300">
    <property type="entry name" value="vWA-like"/>
    <property type="match status" value="1"/>
</dbReference>
<name>A0A8T7M5Y4_9CHLR</name>
<dbReference type="Gene3D" id="2.60.40.3670">
    <property type="match status" value="1"/>
</dbReference>
<dbReference type="PANTHER" id="PTHR10579:SF43">
    <property type="entry name" value="ZINC FINGER (C3HC4-TYPE RING FINGER) FAMILY PROTEIN"/>
    <property type="match status" value="1"/>
</dbReference>
<evidence type="ECO:0000313" key="4">
    <source>
        <dbReference type="Proteomes" id="UP000521676"/>
    </source>
</evidence>
<organism evidence="2 4">
    <name type="scientific">Candidatus Chlorohelix allophototropha</name>
    <dbReference type="NCBI Taxonomy" id="3003348"/>
    <lineage>
        <taxon>Bacteria</taxon>
        <taxon>Bacillati</taxon>
        <taxon>Chloroflexota</taxon>
        <taxon>Chloroflexia</taxon>
        <taxon>Candidatus Chloroheliales</taxon>
        <taxon>Candidatus Chloroheliaceae</taxon>
        <taxon>Candidatus Chlorohelix</taxon>
    </lineage>
</organism>
<dbReference type="InterPro" id="IPR002035">
    <property type="entry name" value="VWF_A"/>
</dbReference>
<dbReference type="AlphaFoldDB" id="A0A8T7M5Y4"/>
<protein>
    <submittedName>
        <fullName evidence="2">VWA domain-containing protein</fullName>
    </submittedName>
</protein>
<feature type="domain" description="VWFA" evidence="1">
    <location>
        <begin position="41"/>
        <end position="226"/>
    </location>
</feature>
<evidence type="ECO:0000313" key="2">
    <source>
        <dbReference type="EMBL" id="NWJ47511.1"/>
    </source>
</evidence>
<dbReference type="PROSITE" id="PS50234">
    <property type="entry name" value="VWFA"/>
    <property type="match status" value="1"/>
</dbReference>
<dbReference type="Pfam" id="PF00092">
    <property type="entry name" value="VWA"/>
    <property type="match status" value="1"/>
</dbReference>
<dbReference type="PANTHER" id="PTHR10579">
    <property type="entry name" value="CALCIUM-ACTIVATED CHLORIDE CHANNEL REGULATOR"/>
    <property type="match status" value="1"/>
</dbReference>
<dbReference type="Gene3D" id="1.20.120.1690">
    <property type="match status" value="1"/>
</dbReference>
<evidence type="ECO:0000313" key="3">
    <source>
        <dbReference type="EMBL" id="WJW69424.1"/>
    </source>
</evidence>
<evidence type="ECO:0000259" key="1">
    <source>
        <dbReference type="PROSITE" id="PS50234"/>
    </source>
</evidence>
<dbReference type="Gene3D" id="3.40.50.410">
    <property type="entry name" value="von Willebrand factor, type A domain"/>
    <property type="match status" value="1"/>
</dbReference>
<sequence length="422" mass="45847">MFDVSAYQNPYLRTGASTMQAVVSLSLEDSGPVKTGSMPLALSIIIDRSGSMEGQKIEAAKDAAIRVIQSADPSTAFMVVTFNETANVIVPPTSATTESKTRAIAAIRNIYSNGGTCMSTGLAAVAREMSSAQGRARKILFLTDGKNEGEKRNILDKAVQRVKEADIEVSAWGMGVDWDENELKYIANETKGSADIIPSPDQIAGAFGFAFSEMQKITATNVRLNLWTPVGVTIKAVQQVYPSILPLTGTPNPDSPRITEFKLGSFGRDEKRDYVVDLTIPTYTPGQQFLMARPSLLYYVAGQGDIEEKTDKKGWIFAQWTDDPVESSKIERHVAHYTNQSELSTIVEEGHKALAQGDNERATQLLGRALQLSEQTGNENMTQMLKKIVTNEPNGTARLNKSASAVDLKSVAVNSGKTSRLK</sequence>
<dbReference type="Proteomes" id="UP000521676">
    <property type="component" value="Unassembled WGS sequence"/>
</dbReference>
<gene>
    <name evidence="2" type="ORF">HXX08_16760</name>
    <name evidence="3" type="ORF">OZ401_003034</name>
</gene>
<dbReference type="Proteomes" id="UP001431572">
    <property type="component" value="Chromosome 2"/>
</dbReference>
<keyword evidence="5" id="KW-1185">Reference proteome</keyword>
<proteinExistence type="predicted"/>
<dbReference type="EMBL" id="CP128400">
    <property type="protein sequence ID" value="WJW69424.1"/>
    <property type="molecule type" value="Genomic_DNA"/>
</dbReference>
<reference evidence="2 4" key="1">
    <citation type="submission" date="2020-06" db="EMBL/GenBank/DDBJ databases">
        <title>Anoxygenic phototrophic Chloroflexota member uses a Type I reaction center.</title>
        <authorList>
            <person name="Tsuji J.M."/>
            <person name="Shaw N.A."/>
            <person name="Nagashima S."/>
            <person name="Venkiteswaran J."/>
            <person name="Schiff S.L."/>
            <person name="Hanada S."/>
            <person name="Tank M."/>
            <person name="Neufeld J.D."/>
        </authorList>
    </citation>
    <scope>NUCLEOTIDE SEQUENCE [LARGE SCALE GENOMIC DNA]</scope>
    <source>
        <strain evidence="2">L227-S17</strain>
    </source>
</reference>
<accession>A0A8T7M5Y4</accession>
<dbReference type="RefSeq" id="WP_341471308.1">
    <property type="nucleotide sequence ID" value="NZ_CP128400.1"/>
</dbReference>
<dbReference type="EMBL" id="JACATZ010000003">
    <property type="protein sequence ID" value="NWJ47511.1"/>
    <property type="molecule type" value="Genomic_DNA"/>
</dbReference>
<dbReference type="InterPro" id="IPR051266">
    <property type="entry name" value="CLCR"/>
</dbReference>
<evidence type="ECO:0000313" key="5">
    <source>
        <dbReference type="Proteomes" id="UP001431572"/>
    </source>
</evidence>
<dbReference type="InterPro" id="IPR036465">
    <property type="entry name" value="vWFA_dom_sf"/>
</dbReference>